<protein>
    <submittedName>
        <fullName evidence="2">Uncharacterized protein</fullName>
    </submittedName>
</protein>
<organism evidence="2 3">
    <name type="scientific">Saponaria officinalis</name>
    <name type="common">Common soapwort</name>
    <name type="synonym">Lychnis saponaria</name>
    <dbReference type="NCBI Taxonomy" id="3572"/>
    <lineage>
        <taxon>Eukaryota</taxon>
        <taxon>Viridiplantae</taxon>
        <taxon>Streptophyta</taxon>
        <taxon>Embryophyta</taxon>
        <taxon>Tracheophyta</taxon>
        <taxon>Spermatophyta</taxon>
        <taxon>Magnoliopsida</taxon>
        <taxon>eudicotyledons</taxon>
        <taxon>Gunneridae</taxon>
        <taxon>Pentapetalae</taxon>
        <taxon>Caryophyllales</taxon>
        <taxon>Caryophyllaceae</taxon>
        <taxon>Caryophylleae</taxon>
        <taxon>Saponaria</taxon>
    </lineage>
</organism>
<comment type="caution">
    <text evidence="2">The sequence shown here is derived from an EMBL/GenBank/DDBJ whole genome shotgun (WGS) entry which is preliminary data.</text>
</comment>
<feature type="compositionally biased region" description="Polar residues" evidence="1">
    <location>
        <begin position="25"/>
        <end position="36"/>
    </location>
</feature>
<gene>
    <name evidence="2" type="ORF">RND81_10G033600</name>
</gene>
<sequence length="199" mass="21666">MLQLENQRKSVRSDVTPSAVFIASSDDNGGPSSSVRTRGEGRQQNYNARRNNNWSGDKRGGQHQGGNRFNNGGGSGTASRFTAASVSLPPTYPYWAPQPPYPYWSPPPCPYPTQAGWAAPWSPTLCRGAQPSPRSLQYATPLTGQAHVTVGENVEPTALGSDFNAMTLQAPDYAQRFMDTGASSHLTADPDWDYDYEEH</sequence>
<dbReference type="AlphaFoldDB" id="A0AAW1HXS5"/>
<dbReference type="EMBL" id="JBDFQZ010000010">
    <property type="protein sequence ID" value="KAK9681871.1"/>
    <property type="molecule type" value="Genomic_DNA"/>
</dbReference>
<accession>A0AAW1HXS5</accession>
<proteinExistence type="predicted"/>
<feature type="region of interest" description="Disordered" evidence="1">
    <location>
        <begin position="1"/>
        <end position="81"/>
    </location>
</feature>
<keyword evidence="3" id="KW-1185">Reference proteome</keyword>
<name>A0AAW1HXS5_SAPOF</name>
<evidence type="ECO:0000256" key="1">
    <source>
        <dbReference type="SAM" id="MobiDB-lite"/>
    </source>
</evidence>
<reference evidence="2" key="1">
    <citation type="submission" date="2024-03" db="EMBL/GenBank/DDBJ databases">
        <title>WGS assembly of Saponaria officinalis var. Norfolk2.</title>
        <authorList>
            <person name="Jenkins J."/>
            <person name="Shu S."/>
            <person name="Grimwood J."/>
            <person name="Barry K."/>
            <person name="Goodstein D."/>
            <person name="Schmutz J."/>
            <person name="Leebens-Mack J."/>
            <person name="Osbourn A."/>
        </authorList>
    </citation>
    <scope>NUCLEOTIDE SEQUENCE [LARGE SCALE GENOMIC DNA]</scope>
    <source>
        <strain evidence="2">JIC</strain>
    </source>
</reference>
<feature type="compositionally biased region" description="Low complexity" evidence="1">
    <location>
        <begin position="42"/>
        <end position="53"/>
    </location>
</feature>
<dbReference type="Proteomes" id="UP001443914">
    <property type="component" value="Unassembled WGS sequence"/>
</dbReference>
<evidence type="ECO:0000313" key="3">
    <source>
        <dbReference type="Proteomes" id="UP001443914"/>
    </source>
</evidence>
<evidence type="ECO:0000313" key="2">
    <source>
        <dbReference type="EMBL" id="KAK9681871.1"/>
    </source>
</evidence>
<feature type="compositionally biased region" description="Basic and acidic residues" evidence="1">
    <location>
        <begin position="1"/>
        <end position="12"/>
    </location>
</feature>